<evidence type="ECO:0000313" key="1">
    <source>
        <dbReference type="EMBL" id="KAG2194537.1"/>
    </source>
</evidence>
<dbReference type="EMBL" id="JAEPRD010000193">
    <property type="protein sequence ID" value="KAG2194537.1"/>
    <property type="molecule type" value="Genomic_DNA"/>
</dbReference>
<organism evidence="1 2">
    <name type="scientific">Mucor saturninus</name>
    <dbReference type="NCBI Taxonomy" id="64648"/>
    <lineage>
        <taxon>Eukaryota</taxon>
        <taxon>Fungi</taxon>
        <taxon>Fungi incertae sedis</taxon>
        <taxon>Mucoromycota</taxon>
        <taxon>Mucoromycotina</taxon>
        <taxon>Mucoromycetes</taxon>
        <taxon>Mucorales</taxon>
        <taxon>Mucorineae</taxon>
        <taxon>Mucoraceae</taxon>
        <taxon>Mucor</taxon>
    </lineage>
</organism>
<comment type="caution">
    <text evidence="1">The sequence shown here is derived from an EMBL/GenBank/DDBJ whole genome shotgun (WGS) entry which is preliminary data.</text>
</comment>
<name>A0A8H7QKX8_9FUNG</name>
<proteinExistence type="predicted"/>
<dbReference type="InterPro" id="IPR001337">
    <property type="entry name" value="TMV-like_coat"/>
</dbReference>
<sequence length="188" mass="22775">MPKYYLEWKERYLDWNQQAAFMPECHMWYKTSNLIYYLHHLRHFIIKEEGSFLALHHEPIPATEFVRFPDDGSYMCEGIGDWNIHLDMILLCLNILLEVKPVEESCFQNLIDVELKMLEKVNVLLQCTTQEHNLMTRQKFEAMYKLTWGEYPALDYKSMPVVVVYFAERVDLVCRTVVRYKHRFLMWH</sequence>
<accession>A0A8H7QKX8</accession>
<protein>
    <submittedName>
        <fullName evidence="1">Uncharacterized protein</fullName>
    </submittedName>
</protein>
<dbReference type="Proteomes" id="UP000603453">
    <property type="component" value="Unassembled WGS sequence"/>
</dbReference>
<evidence type="ECO:0000313" key="2">
    <source>
        <dbReference type="Proteomes" id="UP000603453"/>
    </source>
</evidence>
<reference evidence="1" key="1">
    <citation type="submission" date="2020-12" db="EMBL/GenBank/DDBJ databases">
        <title>Metabolic potential, ecology and presence of endohyphal bacteria is reflected in genomic diversity of Mucoromycotina.</title>
        <authorList>
            <person name="Muszewska A."/>
            <person name="Okrasinska A."/>
            <person name="Steczkiewicz K."/>
            <person name="Drgas O."/>
            <person name="Orlowska M."/>
            <person name="Perlinska-Lenart U."/>
            <person name="Aleksandrzak-Piekarczyk T."/>
            <person name="Szatraj K."/>
            <person name="Zielenkiewicz U."/>
            <person name="Pilsyk S."/>
            <person name="Malc E."/>
            <person name="Mieczkowski P."/>
            <person name="Kruszewska J.S."/>
            <person name="Biernat P."/>
            <person name="Pawlowska J."/>
        </authorList>
    </citation>
    <scope>NUCLEOTIDE SEQUENCE</scope>
    <source>
        <strain evidence="1">WA0000017839</strain>
    </source>
</reference>
<keyword evidence="2" id="KW-1185">Reference proteome</keyword>
<dbReference type="Pfam" id="PF00721">
    <property type="entry name" value="TMV_coat"/>
    <property type="match status" value="1"/>
</dbReference>
<gene>
    <name evidence="1" type="ORF">INT47_005741</name>
</gene>
<dbReference type="OrthoDB" id="2237965at2759"/>
<dbReference type="GO" id="GO:0005198">
    <property type="term" value="F:structural molecule activity"/>
    <property type="evidence" value="ECO:0007669"/>
    <property type="project" value="InterPro"/>
</dbReference>
<dbReference type="AlphaFoldDB" id="A0A8H7QKX8"/>